<keyword evidence="3" id="KW-1185">Reference proteome</keyword>
<dbReference type="Proteomes" id="UP001295684">
    <property type="component" value="Unassembled WGS sequence"/>
</dbReference>
<dbReference type="EMBL" id="CAMPGE010010918">
    <property type="protein sequence ID" value="CAI2369763.1"/>
    <property type="molecule type" value="Genomic_DNA"/>
</dbReference>
<reference evidence="2" key="1">
    <citation type="submission" date="2023-07" db="EMBL/GenBank/DDBJ databases">
        <authorList>
            <consortium name="AG Swart"/>
            <person name="Singh M."/>
            <person name="Singh A."/>
            <person name="Seah K."/>
            <person name="Emmerich C."/>
        </authorList>
    </citation>
    <scope>NUCLEOTIDE SEQUENCE</scope>
    <source>
        <strain evidence="2">DP1</strain>
    </source>
</reference>
<sequence length="931" mass="109672">MLSSFSRRPICLIFNGITKTCSLQQRLKLSSRIINFKPLRTPFLSLHSNISMNYFSTNIHEGLKDFIEFEEARAAPHEFYRDFVVNRKKDYLTLSAEESVLKNKNVQHLIKDMVESESLSEFLEIIDTAPSELLYSLILEEIHQHPQSNNLLRFLKNGKKGKIGPSDKDLLTKLFVLPDKTSKNPCFKVEKQIIELWGLTKDDITYKNFNIEVGVFIKNTVENIDSIQELIQFKKILSFSKYFEIYTWDAGFKKLKQLFNDSQHDLSFDERYLLLDIWCRFINEVKHPSFFKHYNEVANMIFLQLFQKLSTSNTTSENILQGYSQAHFDSYIKLSPPSLWEIVQCFSNHYPIILELCNQSGAIDDFDIFVNQIIDLSKLQSKNLPDFAEWMHKVPPEICKHVDPQLLINKVTYKRKKNGIEYLEINQQLGNANLQKLVVVLDKFLQYYMKSDVEYNDYYKGIGLSNFPGDKDTDVFKENLTYSEVLQDAFKFCLHKKKEILSKNKGSLRMKCDELISFESLIFQILRDQHLNREKNNSKTKEYTEIFPLFCDNFTTHYDSYRINEDVDGIIKFIYCSPSMNLREARRKLATQVLPRNMNFINSLFVKRTIRSQDLEMSNVSSEHLLASQYNTRNELTFDENQMFNLIQNIYFSVPDQGNQRERVLGILEDKLTNKFEFLPIELIIKILQKITHYEENVSYDTLESIEKQFTKGKITSLYPNQIAELFKVYAKSIWEIPMLWNFLVTFFNTSLEKGKFELYPEDLADIIIILAKKDEIPNEKILTLAKIGLNIHFDDLDKILDNTIKMIQQKKRRHLILSPEDVTVIGHIIHKMKTINTKKAISLIDHQNSNLETEYQNDSSSPKMRETVKTNKIKRIIQGYLTKFRWVEDEFGYDEAHKIKQNLSNINNQLKKTNVRKRPRRRQSSRRRRN</sequence>
<feature type="region of interest" description="Disordered" evidence="1">
    <location>
        <begin position="907"/>
        <end position="931"/>
    </location>
</feature>
<gene>
    <name evidence="2" type="ORF">ECRASSUSDP1_LOCUS11066</name>
</gene>
<evidence type="ECO:0000313" key="3">
    <source>
        <dbReference type="Proteomes" id="UP001295684"/>
    </source>
</evidence>
<protein>
    <submittedName>
        <fullName evidence="2">Uncharacterized protein</fullName>
    </submittedName>
</protein>
<dbReference type="AlphaFoldDB" id="A0AAD1XF86"/>
<accession>A0AAD1XF86</accession>
<proteinExistence type="predicted"/>
<comment type="caution">
    <text evidence="2">The sequence shown here is derived from an EMBL/GenBank/DDBJ whole genome shotgun (WGS) entry which is preliminary data.</text>
</comment>
<organism evidence="2 3">
    <name type="scientific">Euplotes crassus</name>
    <dbReference type="NCBI Taxonomy" id="5936"/>
    <lineage>
        <taxon>Eukaryota</taxon>
        <taxon>Sar</taxon>
        <taxon>Alveolata</taxon>
        <taxon>Ciliophora</taxon>
        <taxon>Intramacronucleata</taxon>
        <taxon>Spirotrichea</taxon>
        <taxon>Hypotrichia</taxon>
        <taxon>Euplotida</taxon>
        <taxon>Euplotidae</taxon>
        <taxon>Moneuplotes</taxon>
    </lineage>
</organism>
<evidence type="ECO:0000256" key="1">
    <source>
        <dbReference type="SAM" id="MobiDB-lite"/>
    </source>
</evidence>
<feature type="compositionally biased region" description="Basic residues" evidence="1">
    <location>
        <begin position="914"/>
        <end position="931"/>
    </location>
</feature>
<evidence type="ECO:0000313" key="2">
    <source>
        <dbReference type="EMBL" id="CAI2369763.1"/>
    </source>
</evidence>
<name>A0AAD1XF86_EUPCR</name>